<organism evidence="2 3">
    <name type="scientific">Bradyrhizobium centrolobii</name>
    <dbReference type="NCBI Taxonomy" id="1505087"/>
    <lineage>
        <taxon>Bacteria</taxon>
        <taxon>Pseudomonadati</taxon>
        <taxon>Pseudomonadota</taxon>
        <taxon>Alphaproteobacteria</taxon>
        <taxon>Hyphomicrobiales</taxon>
        <taxon>Nitrobacteraceae</taxon>
        <taxon>Bradyrhizobium</taxon>
    </lineage>
</organism>
<keyword evidence="3" id="KW-1185">Reference proteome</keyword>
<dbReference type="EMBL" id="LUUB01000079">
    <property type="protein sequence ID" value="OAF05542.1"/>
    <property type="molecule type" value="Genomic_DNA"/>
</dbReference>
<keyword evidence="1" id="KW-0472">Membrane</keyword>
<keyword evidence="1" id="KW-0812">Transmembrane</keyword>
<name>A0A176YFY0_9BRAD</name>
<keyword evidence="1" id="KW-1133">Transmembrane helix</keyword>
<dbReference type="STRING" id="1505087.AYJ54_01155"/>
<evidence type="ECO:0000313" key="3">
    <source>
        <dbReference type="Proteomes" id="UP000076959"/>
    </source>
</evidence>
<gene>
    <name evidence="2" type="ORF">AYJ54_01155</name>
</gene>
<feature type="transmembrane region" description="Helical" evidence="1">
    <location>
        <begin position="6"/>
        <end position="28"/>
    </location>
</feature>
<comment type="caution">
    <text evidence="2">The sequence shown here is derived from an EMBL/GenBank/DDBJ whole genome shotgun (WGS) entry which is preliminary data.</text>
</comment>
<dbReference type="AlphaFoldDB" id="A0A176YFY0"/>
<sequence length="235" mass="25784">MKRISLASYGAALSTVAFVVSLGSLYISKLSYDFSVAKEMREIQEKQPAVDLQISPRNASAATFTLSIINRSETNIVPLSMRVEHSLEAGELYLSSRQQSLEKLSSTLDLQSMGTIVPKGTAKLSGVLAGATDGKSDSLTPGLELRFTVRLRYGDQNDTIGTIDVVRKILPAVTDRLHPTPEMFLSVIEEAQRKARQKERLYFIGQIAVAVVAISLALVFILRRLGQMRSPKTKV</sequence>
<dbReference type="OrthoDB" id="8238222at2"/>
<reference evidence="2 3" key="1">
    <citation type="submission" date="2016-03" db="EMBL/GenBank/DDBJ databases">
        <title>Draft Genome Sequence of the Strain BR 10245 (Bradyrhizobium sp.) isolated from nodules of Centrolobium paraense.</title>
        <authorList>
            <person name="Simoes-Araujo J.L.Sr."/>
            <person name="Barauna A.C."/>
            <person name="Silva K."/>
            <person name="Zilli J.E."/>
        </authorList>
    </citation>
    <scope>NUCLEOTIDE SEQUENCE [LARGE SCALE GENOMIC DNA]</scope>
    <source>
        <strain evidence="2 3">BR 10245</strain>
    </source>
</reference>
<evidence type="ECO:0000313" key="2">
    <source>
        <dbReference type="EMBL" id="OAF05542.1"/>
    </source>
</evidence>
<dbReference type="RefSeq" id="WP_063703698.1">
    <property type="nucleotide sequence ID" value="NZ_LUUB01000079.1"/>
</dbReference>
<accession>A0A176YFY0</accession>
<proteinExistence type="predicted"/>
<protein>
    <submittedName>
        <fullName evidence="2">Uncharacterized protein</fullName>
    </submittedName>
</protein>
<evidence type="ECO:0000256" key="1">
    <source>
        <dbReference type="SAM" id="Phobius"/>
    </source>
</evidence>
<feature type="transmembrane region" description="Helical" evidence="1">
    <location>
        <begin position="201"/>
        <end position="222"/>
    </location>
</feature>
<dbReference type="Proteomes" id="UP000076959">
    <property type="component" value="Unassembled WGS sequence"/>
</dbReference>